<dbReference type="HOGENOM" id="CLU_2061829_0_0_1"/>
<keyword evidence="3" id="KW-1185">Reference proteome</keyword>
<accession>A0A067PDV2</accession>
<sequence>MSKSDGRGRGQRRMGRSLDAYTPTVQRMTTKHTIDKLGNVRRKAVVAKDQPSSSQSNTGESGSPSKAAMAGGSQRAQTILDVNYGINHWDTDEPPPNTRKVAGFLWIFVLSFITFSDPK</sequence>
<evidence type="ECO:0000313" key="3">
    <source>
        <dbReference type="Proteomes" id="UP000027265"/>
    </source>
</evidence>
<proteinExistence type="predicted"/>
<dbReference type="InParanoid" id="A0A067PDV2"/>
<evidence type="ECO:0000313" key="2">
    <source>
        <dbReference type="EMBL" id="KDQ53093.1"/>
    </source>
</evidence>
<gene>
    <name evidence="2" type="ORF">JAAARDRAFT_197588</name>
</gene>
<feature type="compositionally biased region" description="Low complexity" evidence="1">
    <location>
        <begin position="50"/>
        <end position="65"/>
    </location>
</feature>
<reference evidence="3" key="1">
    <citation type="journal article" date="2014" name="Proc. Natl. Acad. Sci. U.S.A.">
        <title>Extensive sampling of basidiomycete genomes demonstrates inadequacy of the white-rot/brown-rot paradigm for wood decay fungi.</title>
        <authorList>
            <person name="Riley R."/>
            <person name="Salamov A.A."/>
            <person name="Brown D.W."/>
            <person name="Nagy L.G."/>
            <person name="Floudas D."/>
            <person name="Held B.W."/>
            <person name="Levasseur A."/>
            <person name="Lombard V."/>
            <person name="Morin E."/>
            <person name="Otillar R."/>
            <person name="Lindquist E.A."/>
            <person name="Sun H."/>
            <person name="LaButti K.M."/>
            <person name="Schmutz J."/>
            <person name="Jabbour D."/>
            <person name="Luo H."/>
            <person name="Baker S.E."/>
            <person name="Pisabarro A.G."/>
            <person name="Walton J.D."/>
            <person name="Blanchette R.A."/>
            <person name="Henrissat B."/>
            <person name="Martin F."/>
            <person name="Cullen D."/>
            <person name="Hibbett D.S."/>
            <person name="Grigoriev I.V."/>
        </authorList>
    </citation>
    <scope>NUCLEOTIDE SEQUENCE [LARGE SCALE GENOMIC DNA]</scope>
    <source>
        <strain evidence="3">MUCL 33604</strain>
    </source>
</reference>
<name>A0A067PDV2_9AGAM</name>
<feature type="region of interest" description="Disordered" evidence="1">
    <location>
        <begin position="1"/>
        <end position="74"/>
    </location>
</feature>
<organism evidence="2 3">
    <name type="scientific">Jaapia argillacea MUCL 33604</name>
    <dbReference type="NCBI Taxonomy" id="933084"/>
    <lineage>
        <taxon>Eukaryota</taxon>
        <taxon>Fungi</taxon>
        <taxon>Dikarya</taxon>
        <taxon>Basidiomycota</taxon>
        <taxon>Agaricomycotina</taxon>
        <taxon>Agaricomycetes</taxon>
        <taxon>Agaricomycetidae</taxon>
        <taxon>Jaapiales</taxon>
        <taxon>Jaapiaceae</taxon>
        <taxon>Jaapia</taxon>
    </lineage>
</organism>
<dbReference type="EMBL" id="KL197735">
    <property type="protein sequence ID" value="KDQ53093.1"/>
    <property type="molecule type" value="Genomic_DNA"/>
</dbReference>
<evidence type="ECO:0000256" key="1">
    <source>
        <dbReference type="SAM" id="MobiDB-lite"/>
    </source>
</evidence>
<dbReference type="Proteomes" id="UP000027265">
    <property type="component" value="Unassembled WGS sequence"/>
</dbReference>
<protein>
    <submittedName>
        <fullName evidence="2">Uncharacterized protein</fullName>
    </submittedName>
</protein>
<dbReference type="AlphaFoldDB" id="A0A067PDV2"/>